<evidence type="ECO:0000313" key="2">
    <source>
        <dbReference type="EMBL" id="CAB5194622.1"/>
    </source>
</evidence>
<dbReference type="EMBL" id="LR798215">
    <property type="protein sequence ID" value="CAB5194622.1"/>
    <property type="molecule type" value="Genomic_DNA"/>
</dbReference>
<evidence type="ECO:0000256" key="1">
    <source>
        <dbReference type="SAM" id="MobiDB-lite"/>
    </source>
</evidence>
<organism evidence="2">
    <name type="scientific">uncultured Caudovirales phage</name>
    <dbReference type="NCBI Taxonomy" id="2100421"/>
    <lineage>
        <taxon>Viruses</taxon>
        <taxon>Duplodnaviria</taxon>
        <taxon>Heunggongvirae</taxon>
        <taxon>Uroviricota</taxon>
        <taxon>Caudoviricetes</taxon>
        <taxon>Peduoviridae</taxon>
        <taxon>Maltschvirus</taxon>
        <taxon>Maltschvirus maltsch</taxon>
    </lineage>
</organism>
<protein>
    <submittedName>
        <fullName evidence="2">Uncharacterized protein</fullName>
    </submittedName>
</protein>
<reference evidence="2" key="1">
    <citation type="submission" date="2020-05" db="EMBL/GenBank/DDBJ databases">
        <authorList>
            <person name="Chiriac C."/>
            <person name="Salcher M."/>
            <person name="Ghai R."/>
            <person name="Kavagutti S V."/>
        </authorList>
    </citation>
    <scope>NUCLEOTIDE SEQUENCE</scope>
</reference>
<proteinExistence type="predicted"/>
<accession>A0A6J7WAV7</accession>
<sequence length="177" mass="19139">MKKHLMVLLAFVASGAAPAEPAGEITARSVPPIAEESWSFTDRGTVYFVGKTSGQVRFVRADTPSPDVEPEKPLPKPPPAPSPITGVKWFSVIVDPDNAAQAAWRTNPALRAEVARRGIEFRSYRTDEADIDQLGFQQVVGSTGTPCVILQSESGKMLKVLRPQSLADIVDLVESLK</sequence>
<name>A0A6J7WAV7_9CAUD</name>
<gene>
    <name evidence="2" type="ORF">UFOVP178_21</name>
</gene>
<feature type="region of interest" description="Disordered" evidence="1">
    <location>
        <begin position="62"/>
        <end position="82"/>
    </location>
</feature>